<dbReference type="GO" id="GO:0006310">
    <property type="term" value="P:DNA recombination"/>
    <property type="evidence" value="ECO:0007669"/>
    <property type="project" value="UniProtKB-KW"/>
</dbReference>
<keyword evidence="2" id="KW-0229">DNA integration</keyword>
<evidence type="ECO:0000313" key="7">
    <source>
        <dbReference type="Proteomes" id="UP000198755"/>
    </source>
</evidence>
<dbReference type="Proteomes" id="UP000198755">
    <property type="component" value="Unassembled WGS sequence"/>
</dbReference>
<dbReference type="InterPro" id="IPR050090">
    <property type="entry name" value="Tyrosine_recombinase_XerCD"/>
</dbReference>
<dbReference type="CDD" id="cd00799">
    <property type="entry name" value="INT_Cre_C"/>
    <property type="match status" value="1"/>
</dbReference>
<dbReference type="STRING" id="1612308.SAMN05444581_101145"/>
<dbReference type="GO" id="GO:0015074">
    <property type="term" value="P:DNA integration"/>
    <property type="evidence" value="ECO:0007669"/>
    <property type="project" value="UniProtKB-KW"/>
</dbReference>
<dbReference type="GO" id="GO:0003677">
    <property type="term" value="F:DNA binding"/>
    <property type="evidence" value="ECO:0007669"/>
    <property type="project" value="UniProtKB-KW"/>
</dbReference>
<dbReference type="PROSITE" id="PS51898">
    <property type="entry name" value="TYR_RECOMBINASE"/>
    <property type="match status" value="1"/>
</dbReference>
<keyword evidence="1" id="KW-0159">Chromosome partition</keyword>
<evidence type="ECO:0000313" key="6">
    <source>
        <dbReference type="EMBL" id="SFJ99330.1"/>
    </source>
</evidence>
<dbReference type="SUPFAM" id="SSF47823">
    <property type="entry name" value="lambda integrase-like, N-terminal domain"/>
    <property type="match status" value="1"/>
</dbReference>
<evidence type="ECO:0000256" key="1">
    <source>
        <dbReference type="ARBA" id="ARBA00022829"/>
    </source>
</evidence>
<dbReference type="InterPro" id="IPR013762">
    <property type="entry name" value="Integrase-like_cat_sf"/>
</dbReference>
<feature type="domain" description="Tyr recombinase" evidence="5">
    <location>
        <begin position="187"/>
        <end position="393"/>
    </location>
</feature>
<evidence type="ECO:0000259" key="5">
    <source>
        <dbReference type="PROSITE" id="PS51898"/>
    </source>
</evidence>
<reference evidence="6 7" key="1">
    <citation type="submission" date="2016-10" db="EMBL/GenBank/DDBJ databases">
        <authorList>
            <person name="de Groot N.N."/>
        </authorList>
    </citation>
    <scope>NUCLEOTIDE SEQUENCE [LARGE SCALE GENOMIC DNA]</scope>
    <source>
        <strain evidence="6 7">NE2</strain>
    </source>
</reference>
<dbReference type="InterPro" id="IPR002104">
    <property type="entry name" value="Integrase_catalytic"/>
</dbReference>
<dbReference type="RefSeq" id="WP_244532013.1">
    <property type="nucleotide sequence ID" value="NZ_FOSN01000001.1"/>
</dbReference>
<keyword evidence="7" id="KW-1185">Reference proteome</keyword>
<keyword evidence="4" id="KW-0233">DNA recombination</keyword>
<dbReference type="InterPro" id="IPR010998">
    <property type="entry name" value="Integrase_recombinase_N"/>
</dbReference>
<sequence length="403" mass="43541">MTDPSPAPAPAPAFPRDPAMRRALGLDALAAILPMDRRDRLAELLTDDDVATLKHLAREGMGENSLRGLASDLAYLEAWALASTSSPLPWPAPEALALKFVAHHLWDPARRDADPSHGMPADVAASLRAQNLLRAEGPHAPATVRRRLSSWATLHHWKGADGPFKSAPLRAALRLSVRAGARPRMRKSARAVTLDVLEQLLSTCGSDRLVDARDAALLLVAFGSGGRRRSEVAGLRIEQLIEEGAILEDPADPGSTSLPCLSIRLGRTKTAKADEDTRVLLVGRPVEALREWLARAGIAKGPVFRAIDQWGGLDDKAMTPQAVNWIVKRRAAAAGLDPKLYSAHGLRSGYLTEAAREGVPLPEAMQQSQHRSIQQAASYYNDSERKQGRAARLASIPKVLPQC</sequence>
<dbReference type="AlphaFoldDB" id="A0A1I3VVZ4"/>
<organism evidence="6 7">
    <name type="scientific">Methylocapsa palsarum</name>
    <dbReference type="NCBI Taxonomy" id="1612308"/>
    <lineage>
        <taxon>Bacteria</taxon>
        <taxon>Pseudomonadati</taxon>
        <taxon>Pseudomonadota</taxon>
        <taxon>Alphaproteobacteria</taxon>
        <taxon>Hyphomicrobiales</taxon>
        <taxon>Beijerinckiaceae</taxon>
        <taxon>Methylocapsa</taxon>
    </lineage>
</organism>
<evidence type="ECO:0000256" key="4">
    <source>
        <dbReference type="ARBA" id="ARBA00023172"/>
    </source>
</evidence>
<dbReference type="EMBL" id="FOSN01000001">
    <property type="protein sequence ID" value="SFJ99330.1"/>
    <property type="molecule type" value="Genomic_DNA"/>
</dbReference>
<accession>A0A1I3VVZ4</accession>
<dbReference type="PANTHER" id="PTHR30349:SF81">
    <property type="entry name" value="TYROSINE RECOMBINASE XERC"/>
    <property type="match status" value="1"/>
</dbReference>
<dbReference type="PANTHER" id="PTHR30349">
    <property type="entry name" value="PHAGE INTEGRASE-RELATED"/>
    <property type="match status" value="1"/>
</dbReference>
<name>A0A1I3VVZ4_9HYPH</name>
<dbReference type="Gene3D" id="1.10.150.130">
    <property type="match status" value="1"/>
</dbReference>
<proteinExistence type="predicted"/>
<dbReference type="Pfam" id="PF00589">
    <property type="entry name" value="Phage_integrase"/>
    <property type="match status" value="1"/>
</dbReference>
<dbReference type="GO" id="GO:0007059">
    <property type="term" value="P:chromosome segregation"/>
    <property type="evidence" value="ECO:0007669"/>
    <property type="project" value="UniProtKB-KW"/>
</dbReference>
<dbReference type="Gene3D" id="1.10.443.10">
    <property type="entry name" value="Intergrase catalytic core"/>
    <property type="match status" value="1"/>
</dbReference>
<evidence type="ECO:0000256" key="3">
    <source>
        <dbReference type="ARBA" id="ARBA00023125"/>
    </source>
</evidence>
<keyword evidence="3" id="KW-0238">DNA-binding</keyword>
<gene>
    <name evidence="6" type="ORF">SAMN05444581_101145</name>
</gene>
<dbReference type="InterPro" id="IPR011010">
    <property type="entry name" value="DNA_brk_join_enz"/>
</dbReference>
<protein>
    <submittedName>
        <fullName evidence="6">Phage integrase family protein</fullName>
    </submittedName>
</protein>
<dbReference type="SUPFAM" id="SSF56349">
    <property type="entry name" value="DNA breaking-rejoining enzymes"/>
    <property type="match status" value="1"/>
</dbReference>
<evidence type="ECO:0000256" key="2">
    <source>
        <dbReference type="ARBA" id="ARBA00022908"/>
    </source>
</evidence>